<reference evidence="1" key="1">
    <citation type="submission" date="2021-08" db="EMBL/GenBank/DDBJ databases">
        <title>Novel anaerobic bacterium isolated from sea squirt in East Sea, Republic of Korea.</title>
        <authorList>
            <person name="Nguyen T.H."/>
            <person name="Li Z."/>
            <person name="Lee Y.-J."/>
            <person name="Ko J."/>
            <person name="Kim S.-G."/>
        </authorList>
    </citation>
    <scope>NUCLEOTIDE SEQUENCE</scope>
    <source>
        <strain evidence="1">KCTC 25031</strain>
    </source>
</reference>
<evidence type="ECO:0000313" key="2">
    <source>
        <dbReference type="Proteomes" id="UP000826212"/>
    </source>
</evidence>
<accession>A0AC61NP00</accession>
<organism evidence="1 2">
    <name type="scientific">Halosquirtibacter laminarini</name>
    <dbReference type="NCBI Taxonomy" id="3374600"/>
    <lineage>
        <taxon>Bacteria</taxon>
        <taxon>Pseudomonadati</taxon>
        <taxon>Bacteroidota</taxon>
        <taxon>Bacteroidia</taxon>
        <taxon>Marinilabiliales</taxon>
        <taxon>Prolixibacteraceae</taxon>
        <taxon>Halosquirtibacter</taxon>
    </lineage>
</organism>
<evidence type="ECO:0000313" key="1">
    <source>
        <dbReference type="EMBL" id="QZE14404.1"/>
    </source>
</evidence>
<proteinExistence type="predicted"/>
<protein>
    <submittedName>
        <fullName evidence="1">Uncharacterized protein</fullName>
    </submittedName>
</protein>
<gene>
    <name evidence="1" type="ORF">K4L44_00510</name>
</gene>
<name>A0AC61NP00_9BACT</name>
<keyword evidence="2" id="KW-1185">Reference proteome</keyword>
<dbReference type="EMBL" id="CP081303">
    <property type="protein sequence ID" value="QZE14404.1"/>
    <property type="molecule type" value="Genomic_DNA"/>
</dbReference>
<sequence>MQKKKVTVTEETHFTIYQRMVRLRLLPTKKQMMQVGYDVKKLHDETFPDVTFTYQKEEQELPDQKNTRFFEVRWYSKEKRDFVKEVDAILKAVDCPKKKRERKKTYVSTRDESVKERRTF</sequence>
<dbReference type="Proteomes" id="UP000826212">
    <property type="component" value="Chromosome"/>
</dbReference>